<reference evidence="3" key="1">
    <citation type="journal article" date="2019" name="Int. J. Syst. Evol. Microbiol.">
        <title>The Global Catalogue of Microorganisms (GCM) 10K type strain sequencing project: providing services to taxonomists for standard genome sequencing and annotation.</title>
        <authorList>
            <consortium name="The Broad Institute Genomics Platform"/>
            <consortium name="The Broad Institute Genome Sequencing Center for Infectious Disease"/>
            <person name="Wu L."/>
            <person name="Ma J."/>
        </authorList>
    </citation>
    <scope>NUCLEOTIDE SEQUENCE [LARGE SCALE GENOMIC DNA]</scope>
    <source>
        <strain evidence="3">JCM 17805</strain>
    </source>
</reference>
<dbReference type="Gene3D" id="2.40.160.20">
    <property type="match status" value="1"/>
</dbReference>
<keyword evidence="3" id="KW-1185">Reference proteome</keyword>
<accession>A0ABP8V5G1</accession>
<comment type="caution">
    <text evidence="2">The sequence shown here is derived from an EMBL/GenBank/DDBJ whole genome shotgun (WGS) entry which is preliminary data.</text>
</comment>
<dbReference type="InterPro" id="IPR005618">
    <property type="entry name" value="OMPW"/>
</dbReference>
<feature type="signal peptide" evidence="1">
    <location>
        <begin position="1"/>
        <end position="24"/>
    </location>
</feature>
<dbReference type="Proteomes" id="UP001500604">
    <property type="component" value="Unassembled WGS sequence"/>
</dbReference>
<dbReference type="RefSeq" id="WP_345197021.1">
    <property type="nucleotide sequence ID" value="NZ_BAABFL010000420.1"/>
</dbReference>
<keyword evidence="1" id="KW-0732">Signal</keyword>
<dbReference type="InterPro" id="IPR011250">
    <property type="entry name" value="OMP/PagP_B-barrel"/>
</dbReference>
<name>A0ABP8V5G1_9GAMM</name>
<organism evidence="2 3">
    <name type="scientific">Kistimonas scapharcae</name>
    <dbReference type="NCBI Taxonomy" id="1036133"/>
    <lineage>
        <taxon>Bacteria</taxon>
        <taxon>Pseudomonadati</taxon>
        <taxon>Pseudomonadota</taxon>
        <taxon>Gammaproteobacteria</taxon>
        <taxon>Oceanospirillales</taxon>
        <taxon>Endozoicomonadaceae</taxon>
        <taxon>Kistimonas</taxon>
    </lineage>
</organism>
<dbReference type="PANTHER" id="PTHR36920">
    <property type="match status" value="1"/>
</dbReference>
<gene>
    <name evidence="2" type="primary">ompW</name>
    <name evidence="2" type="ORF">GCM10023116_30620</name>
</gene>
<sequence>MFRKVLIPVVAAGSLLASASQVYALQEGDFAIKAGASYIKPDDLKIKMKTSHEHYKATTDEEWAMDISALMMATDDFGIEVGTYWPTKFKSKLKSPHTGKVDYKMMPITATAQFYMMDKNEPIRPYIGAGAALTRFSSEKFKEGTTNTKLKIDDNWGWTFQAGAVFDMDDQLFIDASARYVAMELKGKIKGTNGGKFKKSDLDPWIFSINGGIRF</sequence>
<dbReference type="Pfam" id="PF03922">
    <property type="entry name" value="OmpW"/>
    <property type="match status" value="1"/>
</dbReference>
<dbReference type="SUPFAM" id="SSF56925">
    <property type="entry name" value="OMPA-like"/>
    <property type="match status" value="1"/>
</dbReference>
<evidence type="ECO:0000313" key="3">
    <source>
        <dbReference type="Proteomes" id="UP001500604"/>
    </source>
</evidence>
<feature type="chain" id="PRO_5046848262" evidence="1">
    <location>
        <begin position="25"/>
        <end position="215"/>
    </location>
</feature>
<evidence type="ECO:0000256" key="1">
    <source>
        <dbReference type="SAM" id="SignalP"/>
    </source>
</evidence>
<proteinExistence type="predicted"/>
<dbReference type="EMBL" id="BAABFL010000420">
    <property type="protein sequence ID" value="GAA4650779.1"/>
    <property type="molecule type" value="Genomic_DNA"/>
</dbReference>
<evidence type="ECO:0000313" key="2">
    <source>
        <dbReference type="EMBL" id="GAA4650779.1"/>
    </source>
</evidence>
<protein>
    <submittedName>
        <fullName evidence="2">Outer membrane protein OmpW</fullName>
    </submittedName>
</protein>
<dbReference type="PANTHER" id="PTHR36920:SF1">
    <property type="entry name" value="OUTER MEMBRANE PROTEIN W"/>
    <property type="match status" value="1"/>
</dbReference>